<protein>
    <submittedName>
        <fullName evidence="3">2-C-methyl-D-erythritol 4-phosphate cytidylyltransferase</fullName>
    </submittedName>
</protein>
<organism evidence="3 4">
    <name type="scientific">Haloferula chungangensis</name>
    <dbReference type="NCBI Taxonomy" id="1048331"/>
    <lineage>
        <taxon>Bacteria</taxon>
        <taxon>Pseudomonadati</taxon>
        <taxon>Verrucomicrobiota</taxon>
        <taxon>Verrucomicrobiia</taxon>
        <taxon>Verrucomicrobiales</taxon>
        <taxon>Verrucomicrobiaceae</taxon>
        <taxon>Haloferula</taxon>
    </lineage>
</organism>
<keyword evidence="1" id="KW-0808">Transferase</keyword>
<evidence type="ECO:0000313" key="3">
    <source>
        <dbReference type="EMBL" id="MFC7337024.1"/>
    </source>
</evidence>
<dbReference type="GO" id="GO:0016779">
    <property type="term" value="F:nucleotidyltransferase activity"/>
    <property type="evidence" value="ECO:0007669"/>
    <property type="project" value="UniProtKB-KW"/>
</dbReference>
<dbReference type="PANTHER" id="PTHR32125:SF4">
    <property type="entry name" value="2-C-METHYL-D-ERYTHRITOL 4-PHOSPHATE CYTIDYLYLTRANSFERASE, CHLOROPLASTIC"/>
    <property type="match status" value="1"/>
</dbReference>
<dbReference type="PANTHER" id="PTHR32125">
    <property type="entry name" value="2-C-METHYL-D-ERYTHRITOL 4-PHOSPHATE CYTIDYLYLTRANSFERASE, CHLOROPLASTIC"/>
    <property type="match status" value="1"/>
</dbReference>
<dbReference type="SUPFAM" id="SSF53448">
    <property type="entry name" value="Nucleotide-diphospho-sugar transferases"/>
    <property type="match status" value="1"/>
</dbReference>
<dbReference type="Proteomes" id="UP001596472">
    <property type="component" value="Unassembled WGS sequence"/>
</dbReference>
<accession>A0ABW2L6X4</accession>
<dbReference type="InterPro" id="IPR050088">
    <property type="entry name" value="IspD/TarI_cytidylyltransf_bact"/>
</dbReference>
<reference evidence="4" key="1">
    <citation type="journal article" date="2019" name="Int. J. Syst. Evol. Microbiol.">
        <title>The Global Catalogue of Microorganisms (GCM) 10K type strain sequencing project: providing services to taxonomists for standard genome sequencing and annotation.</title>
        <authorList>
            <consortium name="The Broad Institute Genomics Platform"/>
            <consortium name="The Broad Institute Genome Sequencing Center for Infectious Disease"/>
            <person name="Wu L."/>
            <person name="Ma J."/>
        </authorList>
    </citation>
    <scope>NUCLEOTIDE SEQUENCE [LARGE SCALE GENOMIC DNA]</scope>
    <source>
        <strain evidence="4">CGMCC 4.1467</strain>
    </source>
</reference>
<name>A0ABW2L6X4_9BACT</name>
<dbReference type="InterPro" id="IPR029044">
    <property type="entry name" value="Nucleotide-diphossugar_trans"/>
</dbReference>
<comment type="caution">
    <text evidence="3">The sequence shown here is derived from an EMBL/GenBank/DDBJ whole genome shotgun (WGS) entry which is preliminary data.</text>
</comment>
<dbReference type="InterPro" id="IPR034683">
    <property type="entry name" value="IspD/TarI"/>
</dbReference>
<evidence type="ECO:0000256" key="2">
    <source>
        <dbReference type="ARBA" id="ARBA00022695"/>
    </source>
</evidence>
<dbReference type="Pfam" id="PF01128">
    <property type="entry name" value="IspD"/>
    <property type="match status" value="1"/>
</dbReference>
<keyword evidence="4" id="KW-1185">Reference proteome</keyword>
<evidence type="ECO:0000313" key="4">
    <source>
        <dbReference type="Proteomes" id="UP001596472"/>
    </source>
</evidence>
<keyword evidence="2 3" id="KW-0548">Nucleotidyltransferase</keyword>
<gene>
    <name evidence="3" type="ORF">ACFQY0_07540</name>
</gene>
<evidence type="ECO:0000256" key="1">
    <source>
        <dbReference type="ARBA" id="ARBA00022679"/>
    </source>
</evidence>
<sequence length="219" mass="23522">MPCAAIIVASGKSRRMGFDKLAAELKGVSVLRRSVMAFMNAPGIDHVIVVCPQERFDALLTGDFPKPLTRVDGGKERQDSVKAGLMALSARDELVAVHDGARPLVSVEAIELCIIEARQHGAATLARPITETIKKADLDLFSHEGIDRSSLWFTETPQIFKSELLRSAYAHITTHGMVATDEVTAMEALGIGTKLVASPGPNIKITHQADIDLATALIS</sequence>
<proteinExistence type="predicted"/>
<dbReference type="CDD" id="cd02516">
    <property type="entry name" value="CDP-ME_synthetase"/>
    <property type="match status" value="1"/>
</dbReference>
<dbReference type="EMBL" id="JBHTBS010000003">
    <property type="protein sequence ID" value="MFC7337024.1"/>
    <property type="molecule type" value="Genomic_DNA"/>
</dbReference>
<dbReference type="RefSeq" id="WP_379710943.1">
    <property type="nucleotide sequence ID" value="NZ_JBHTBS010000003.1"/>
</dbReference>
<dbReference type="Gene3D" id="3.90.550.10">
    <property type="entry name" value="Spore Coat Polysaccharide Biosynthesis Protein SpsA, Chain A"/>
    <property type="match status" value="1"/>
</dbReference>